<keyword evidence="1" id="KW-0489">Methyltransferase</keyword>
<comment type="caution">
    <text evidence="3">The sequence shown here is derived from an EMBL/GenBank/DDBJ whole genome shotgun (WGS) entry which is preliminary data.</text>
</comment>
<organism evidence="3 4">
    <name type="scientific">Brassica cretica</name>
    <name type="common">Mustard</name>
    <dbReference type="NCBI Taxonomy" id="69181"/>
    <lineage>
        <taxon>Eukaryota</taxon>
        <taxon>Viridiplantae</taxon>
        <taxon>Streptophyta</taxon>
        <taxon>Embryophyta</taxon>
        <taxon>Tracheophyta</taxon>
        <taxon>Spermatophyta</taxon>
        <taxon>Magnoliopsida</taxon>
        <taxon>eudicotyledons</taxon>
        <taxon>Gunneridae</taxon>
        <taxon>Pentapetalae</taxon>
        <taxon>rosids</taxon>
        <taxon>malvids</taxon>
        <taxon>Brassicales</taxon>
        <taxon>Brassicaceae</taxon>
        <taxon>Brassiceae</taxon>
        <taxon>Brassica</taxon>
    </lineage>
</organism>
<reference evidence="3" key="1">
    <citation type="submission" date="2019-12" db="EMBL/GenBank/DDBJ databases">
        <title>Genome sequencing and annotation of Brassica cretica.</title>
        <authorList>
            <person name="Studholme D.J."/>
            <person name="Sarris P."/>
        </authorList>
    </citation>
    <scope>NUCLEOTIDE SEQUENCE</scope>
    <source>
        <strain evidence="3">PFS-109/04</strain>
        <tissue evidence="3">Leaf</tissue>
    </source>
</reference>
<evidence type="ECO:0000256" key="2">
    <source>
        <dbReference type="ARBA" id="ARBA00022679"/>
    </source>
</evidence>
<dbReference type="InterPro" id="IPR029063">
    <property type="entry name" value="SAM-dependent_MTases_sf"/>
</dbReference>
<dbReference type="PANTHER" id="PTHR13393">
    <property type="entry name" value="SAM-DEPENDENT METHYLTRANSFERASE"/>
    <property type="match status" value="1"/>
</dbReference>
<protein>
    <submittedName>
        <fullName evidence="3">Uncharacterized protein</fullName>
    </submittedName>
</protein>
<dbReference type="Proteomes" id="UP000712600">
    <property type="component" value="Unassembled WGS sequence"/>
</dbReference>
<accession>A0A8S9QTL3</accession>
<dbReference type="AlphaFoldDB" id="A0A8S9QTL3"/>
<dbReference type="GO" id="GO:0070475">
    <property type="term" value="P:rRNA base methylation"/>
    <property type="evidence" value="ECO:0007669"/>
    <property type="project" value="TreeGrafter"/>
</dbReference>
<dbReference type="GO" id="GO:0008168">
    <property type="term" value="F:methyltransferase activity"/>
    <property type="evidence" value="ECO:0007669"/>
    <property type="project" value="UniProtKB-KW"/>
</dbReference>
<name>A0A8S9QTL3_BRACR</name>
<dbReference type="PANTHER" id="PTHR13393:SF0">
    <property type="entry name" value="RNA N6-ADENOSINE-METHYLTRANSFERASE METTL16"/>
    <property type="match status" value="1"/>
</dbReference>
<evidence type="ECO:0000313" key="3">
    <source>
        <dbReference type="EMBL" id="KAF3553669.1"/>
    </source>
</evidence>
<sequence>MLGKKANLKLLIPKLWEVGVTVVKTTEFVQGQTSRWGLAWSFVPPATRKIIAPTPVSKNTLLSFMLEGIKRQYSAADVLQSVEEFFKSSGASSKLNSNTFSVDIVASSDQCNTITNRDDVDSVRSHGSLDGSSLQVPQDDLSFRILVFQQMPGTLLIKGSLQHKDSPFSGLFSVVFGSLEESMKSKFCR</sequence>
<dbReference type="Gene3D" id="3.40.50.150">
    <property type="entry name" value="Vaccinia Virus protein VP39"/>
    <property type="match status" value="1"/>
</dbReference>
<dbReference type="GO" id="GO:0005634">
    <property type="term" value="C:nucleus"/>
    <property type="evidence" value="ECO:0007669"/>
    <property type="project" value="TreeGrafter"/>
</dbReference>
<dbReference type="EMBL" id="QGKX02000996">
    <property type="protein sequence ID" value="KAF3553669.1"/>
    <property type="molecule type" value="Genomic_DNA"/>
</dbReference>
<evidence type="ECO:0000313" key="4">
    <source>
        <dbReference type="Proteomes" id="UP000712600"/>
    </source>
</evidence>
<gene>
    <name evidence="3" type="ORF">F2Q69_00016368</name>
</gene>
<evidence type="ECO:0000256" key="1">
    <source>
        <dbReference type="ARBA" id="ARBA00022603"/>
    </source>
</evidence>
<proteinExistence type="predicted"/>
<dbReference type="InterPro" id="IPR010286">
    <property type="entry name" value="METTL16/RlmF"/>
</dbReference>
<keyword evidence="2" id="KW-0808">Transferase</keyword>
<dbReference type="Pfam" id="PF05971">
    <property type="entry name" value="Methyltransf_10"/>
    <property type="match status" value="1"/>
</dbReference>